<keyword evidence="5" id="KW-1185">Reference proteome</keyword>
<proteinExistence type="inferred from homology"/>
<evidence type="ECO:0000256" key="1">
    <source>
        <dbReference type="ARBA" id="ARBA00022679"/>
    </source>
</evidence>
<dbReference type="KEGG" id="bbel:109487728"/>
<dbReference type="GeneID" id="109487728"/>
<sequence>MARILSRSELRQLADSLVLDWSDMASHTKAMLHCTARHYLDGKIPWEMTFEVDRWPDYTAVLWRSNKNDSSAPTFTKNYISLHWTNDGGLKQLLISTSLDWTKPLFIRGFPPKGLSILREHLEKQGVPCPSEHIHPCDIGYYLHKTCPSLESMTTTDNKKVTIAPVKPEHSRLVSKSWKFGGTPAADEYLHYLVSTFPSACVYDQDGNPLSWILMDNSGIQVLGYTLPDHRGKGYYQLASRHLISVCLEKGYLPFGFIEDYNEHSRNIHRKLGYTWTEAGRCIYLTLNGFVIGSRL</sequence>
<dbReference type="Proteomes" id="UP000515135">
    <property type="component" value="Unplaced"/>
</dbReference>
<gene>
    <name evidence="6" type="primary">LOC109487728</name>
</gene>
<dbReference type="InterPro" id="IPR000182">
    <property type="entry name" value="GNAT_dom"/>
</dbReference>
<dbReference type="Pfam" id="PF06021">
    <property type="entry name" value="Gly_acyl_tr_N"/>
    <property type="match status" value="1"/>
</dbReference>
<dbReference type="AlphaFoldDB" id="A0A6P5AMC1"/>
<feature type="domain" description="N-acetyltransferase" evidence="4">
    <location>
        <begin position="161"/>
        <end position="296"/>
    </location>
</feature>
<evidence type="ECO:0000256" key="2">
    <source>
        <dbReference type="ARBA" id="ARBA00023315"/>
    </source>
</evidence>
<protein>
    <recommendedName>
        <fullName evidence="3">Glycine N-acyltransferase-like protein</fullName>
        <ecNumber evidence="3">2.3.1.-</ecNumber>
    </recommendedName>
</protein>
<accession>A0A6P5AMC1</accession>
<dbReference type="Gene3D" id="3.40.630.30">
    <property type="match status" value="1"/>
</dbReference>
<dbReference type="GO" id="GO:0005739">
    <property type="term" value="C:mitochondrion"/>
    <property type="evidence" value="ECO:0007669"/>
    <property type="project" value="InterPro"/>
</dbReference>
<organism evidence="5 6">
    <name type="scientific">Branchiostoma belcheri</name>
    <name type="common">Amphioxus</name>
    <dbReference type="NCBI Taxonomy" id="7741"/>
    <lineage>
        <taxon>Eukaryota</taxon>
        <taxon>Metazoa</taxon>
        <taxon>Chordata</taxon>
        <taxon>Cephalochordata</taxon>
        <taxon>Leptocardii</taxon>
        <taxon>Amphioxiformes</taxon>
        <taxon>Branchiostomatidae</taxon>
        <taxon>Branchiostoma</taxon>
    </lineage>
</organism>
<name>A0A6P5AMC1_BRABE</name>
<evidence type="ECO:0000313" key="6">
    <source>
        <dbReference type="RefSeq" id="XP_019647344.1"/>
    </source>
</evidence>
<dbReference type="GO" id="GO:0047961">
    <property type="term" value="F:glycine N-acyltransferase activity"/>
    <property type="evidence" value="ECO:0007669"/>
    <property type="project" value="InterPro"/>
</dbReference>
<dbReference type="RefSeq" id="XP_019647344.1">
    <property type="nucleotide sequence ID" value="XM_019791785.1"/>
</dbReference>
<evidence type="ECO:0000313" key="5">
    <source>
        <dbReference type="Proteomes" id="UP000515135"/>
    </source>
</evidence>
<dbReference type="InterPro" id="IPR016181">
    <property type="entry name" value="Acyl_CoA_acyltransferase"/>
</dbReference>
<dbReference type="OrthoDB" id="61870at2759"/>
<dbReference type="SUPFAM" id="SSF55729">
    <property type="entry name" value="Acyl-CoA N-acyltransferases (Nat)"/>
    <property type="match status" value="1"/>
</dbReference>
<dbReference type="PROSITE" id="PS51186">
    <property type="entry name" value="GNAT"/>
    <property type="match status" value="1"/>
</dbReference>
<keyword evidence="1 3" id="KW-0808">Transferase</keyword>
<comment type="similarity">
    <text evidence="3">Belongs to the glycine N-acyltransferase family.</text>
</comment>
<evidence type="ECO:0000256" key="3">
    <source>
        <dbReference type="RuleBase" id="RU368002"/>
    </source>
</evidence>
<dbReference type="InterPro" id="IPR015938">
    <property type="entry name" value="Glycine_N-acyltransferase_N"/>
</dbReference>
<reference evidence="6" key="1">
    <citation type="submission" date="2025-08" db="UniProtKB">
        <authorList>
            <consortium name="RefSeq"/>
        </authorList>
    </citation>
    <scope>IDENTIFICATION</scope>
    <source>
        <tissue evidence="6">Gonad</tissue>
    </source>
</reference>
<dbReference type="Pfam" id="PF08444">
    <property type="entry name" value="Gly_acyl_tr_C"/>
    <property type="match status" value="1"/>
</dbReference>
<keyword evidence="2 3" id="KW-0012">Acyltransferase</keyword>
<dbReference type="PANTHER" id="PTHR15298">
    <property type="entry name" value="L-COA N-ACYLTRANSFERASE-RELATED"/>
    <property type="match status" value="1"/>
</dbReference>
<dbReference type="EC" id="2.3.1.-" evidence="3"/>
<dbReference type="InterPro" id="IPR010313">
    <property type="entry name" value="Glycine_N-acyltransferase"/>
</dbReference>
<dbReference type="PANTHER" id="PTHR15298:SF1">
    <property type="entry name" value="GLYCINE N-ACYLTRANSFERASE-LIKE PROTEIN"/>
    <property type="match status" value="1"/>
</dbReference>
<evidence type="ECO:0000259" key="4">
    <source>
        <dbReference type="PROSITE" id="PS51186"/>
    </source>
</evidence>
<dbReference type="InterPro" id="IPR013652">
    <property type="entry name" value="Glycine_N-acyltransferase_C"/>
</dbReference>